<dbReference type="InterPro" id="IPR013785">
    <property type="entry name" value="Aldolase_TIM"/>
</dbReference>
<dbReference type="Pfam" id="PF04055">
    <property type="entry name" value="Radical_SAM"/>
    <property type="match status" value="1"/>
</dbReference>
<organism evidence="7 8">
    <name type="scientific">Desulfomicrobium orale DSM 12838</name>
    <dbReference type="NCBI Taxonomy" id="888061"/>
    <lineage>
        <taxon>Bacteria</taxon>
        <taxon>Pseudomonadati</taxon>
        <taxon>Thermodesulfobacteriota</taxon>
        <taxon>Desulfovibrionia</taxon>
        <taxon>Desulfovibrionales</taxon>
        <taxon>Desulfomicrobiaceae</taxon>
        <taxon>Desulfomicrobium</taxon>
    </lineage>
</organism>
<dbReference type="SFLD" id="SFLDG01100">
    <property type="entry name" value="methyltransferase_(Class_D)"/>
    <property type="match status" value="1"/>
</dbReference>
<dbReference type="PANTHER" id="PTHR43306">
    <property type="entry name" value="7,8-DIHYDRO-6-HYDROXYMETHYLPTERIN DIMETHYLTRANSFERASE"/>
    <property type="match status" value="1"/>
</dbReference>
<evidence type="ECO:0000256" key="4">
    <source>
        <dbReference type="ARBA" id="ARBA00023004"/>
    </source>
</evidence>
<keyword evidence="8" id="KW-1185">Reference proteome</keyword>
<keyword evidence="3" id="KW-0479">Metal-binding</keyword>
<protein>
    <submittedName>
        <fullName evidence="7">Radical SAM protein</fullName>
    </submittedName>
</protein>
<dbReference type="GO" id="GO:0046872">
    <property type="term" value="F:metal ion binding"/>
    <property type="evidence" value="ECO:0007669"/>
    <property type="project" value="UniProtKB-KW"/>
</dbReference>
<dbReference type="Proteomes" id="UP000063964">
    <property type="component" value="Chromosome"/>
</dbReference>
<reference evidence="8" key="1">
    <citation type="submission" date="2016-02" db="EMBL/GenBank/DDBJ databases">
        <authorList>
            <person name="Holder M.E."/>
            <person name="Ajami N.J."/>
            <person name="Petrosino J.F."/>
        </authorList>
    </citation>
    <scope>NUCLEOTIDE SEQUENCE [LARGE SCALE GENOMIC DNA]</scope>
    <source>
        <strain evidence="8">DSM 12838</strain>
    </source>
</reference>
<dbReference type="KEGG" id="doa:AXF15_08730"/>
<dbReference type="RefSeq" id="WP_066606145.1">
    <property type="nucleotide sequence ID" value="NZ_CP014230.1"/>
</dbReference>
<dbReference type="GO" id="GO:0003824">
    <property type="term" value="F:catalytic activity"/>
    <property type="evidence" value="ECO:0007669"/>
    <property type="project" value="InterPro"/>
</dbReference>
<comment type="cofactor">
    <cofactor evidence="1">
        <name>[4Fe-4S] cluster</name>
        <dbReference type="ChEBI" id="CHEBI:49883"/>
    </cofactor>
</comment>
<name>A0A0X8JQP8_9BACT</name>
<dbReference type="PANTHER" id="PTHR43306:SF1">
    <property type="entry name" value="7,8-DIHYDRO-6-HYDROXYMETHYLPTERIN DIMETHYLTRANSFERASE"/>
    <property type="match status" value="1"/>
</dbReference>
<dbReference type="InterPro" id="IPR007197">
    <property type="entry name" value="rSAM"/>
</dbReference>
<dbReference type="OrthoDB" id="9782387at2"/>
<dbReference type="SFLD" id="SFLDS00029">
    <property type="entry name" value="Radical_SAM"/>
    <property type="match status" value="1"/>
</dbReference>
<evidence type="ECO:0000256" key="3">
    <source>
        <dbReference type="ARBA" id="ARBA00022723"/>
    </source>
</evidence>
<dbReference type="GO" id="GO:0051536">
    <property type="term" value="F:iron-sulfur cluster binding"/>
    <property type="evidence" value="ECO:0007669"/>
    <property type="project" value="UniProtKB-KW"/>
</dbReference>
<accession>A0A0X8JQP8</accession>
<dbReference type="STRING" id="888061.AXF15_08730"/>
<gene>
    <name evidence="7" type="ORF">AXF15_08730</name>
</gene>
<dbReference type="InterPro" id="IPR034474">
    <property type="entry name" value="Methyltransferase_Class_D"/>
</dbReference>
<sequence length="450" mass="49516">MPEQDPKRHLSHADSVCPQCLRRIRGELVQRGETVHLEKHCPEHGFFSAAVWRGNPPFSGWVRPKIPFPGGPREQTRRGCPFDCGLCSAHAQRTCTALVEVTERCNLCCPVCFADSGGNTPDPDLETLRRMFGRIMDRTGGCNLQLSGGEPTVREDLPDIVRAAGKAGFSFVQLNSNGLALALEPELAHLLKDAGLSSVFLQFDGVTDAVFRRLRGRDLLEVKCRAVENLAAAGLGVVLVPTIGRGVNLDQLWELVRFGLKHLPHVRGVHFQPVSYFGRVPADFVPDHVTLPEIMTGLARQSRGLVRTKDFLPPGCEHALCSFSGRFLVQEDGRLTRLGAARCDCAPQPAEAGALKSIAVTARQWTAPDSPPDGEGGDDLERFLRRARTHVFGISGMAFQDAWTLNLERLRGCCIHVARPDGRLIPFCAFNLTSRSGRPLYRPRRENPGQ</sequence>
<dbReference type="SUPFAM" id="SSF102114">
    <property type="entry name" value="Radical SAM enzymes"/>
    <property type="match status" value="1"/>
</dbReference>
<dbReference type="PROSITE" id="PS51918">
    <property type="entry name" value="RADICAL_SAM"/>
    <property type="match status" value="1"/>
</dbReference>
<keyword evidence="5" id="KW-0411">Iron-sulfur</keyword>
<dbReference type="InterPro" id="IPR058240">
    <property type="entry name" value="rSAM_sf"/>
</dbReference>
<evidence type="ECO:0000259" key="6">
    <source>
        <dbReference type="PROSITE" id="PS51918"/>
    </source>
</evidence>
<dbReference type="InterPro" id="IPR054698">
    <property type="entry name" value="rSAM_Se_TrsS"/>
</dbReference>
<keyword evidence="4" id="KW-0408">Iron</keyword>
<dbReference type="NCBIfam" id="NF045646">
    <property type="entry name" value="rSAM_Se_TrsS"/>
    <property type="match status" value="1"/>
</dbReference>
<feature type="domain" description="Radical SAM core" evidence="6">
    <location>
        <begin position="91"/>
        <end position="307"/>
    </location>
</feature>
<evidence type="ECO:0000313" key="8">
    <source>
        <dbReference type="Proteomes" id="UP000063964"/>
    </source>
</evidence>
<dbReference type="SFLD" id="SFLDG01067">
    <property type="entry name" value="SPASM/twitch_domain_containing"/>
    <property type="match status" value="1"/>
</dbReference>
<dbReference type="AlphaFoldDB" id="A0A0X8JQP8"/>
<evidence type="ECO:0000313" key="7">
    <source>
        <dbReference type="EMBL" id="AMD93175.1"/>
    </source>
</evidence>
<dbReference type="CDD" id="cd01335">
    <property type="entry name" value="Radical_SAM"/>
    <property type="match status" value="1"/>
</dbReference>
<evidence type="ECO:0000256" key="2">
    <source>
        <dbReference type="ARBA" id="ARBA00022691"/>
    </source>
</evidence>
<dbReference type="Pfam" id="PF23545">
    <property type="entry name" value="Zn_ribbon_HMPTM"/>
    <property type="match status" value="1"/>
</dbReference>
<dbReference type="InterPro" id="IPR056488">
    <property type="entry name" value="Zn_ribbon_HMPTM"/>
</dbReference>
<evidence type="ECO:0000256" key="1">
    <source>
        <dbReference type="ARBA" id="ARBA00001966"/>
    </source>
</evidence>
<dbReference type="EMBL" id="CP014230">
    <property type="protein sequence ID" value="AMD93175.1"/>
    <property type="molecule type" value="Genomic_DNA"/>
</dbReference>
<evidence type="ECO:0000256" key="5">
    <source>
        <dbReference type="ARBA" id="ARBA00023014"/>
    </source>
</evidence>
<dbReference type="Gene3D" id="3.20.20.70">
    <property type="entry name" value="Aldolase class I"/>
    <property type="match status" value="1"/>
</dbReference>
<proteinExistence type="predicted"/>
<keyword evidence="2" id="KW-0949">S-adenosyl-L-methionine</keyword>